<dbReference type="SUPFAM" id="SSF53822">
    <property type="entry name" value="Periplasmic binding protein-like I"/>
    <property type="match status" value="1"/>
</dbReference>
<reference evidence="5 6" key="1">
    <citation type="submission" date="2019-08" db="EMBL/GenBank/DDBJ databases">
        <title>In-depth cultivation of the pig gut microbiome towards novel bacterial diversity and tailored functional studies.</title>
        <authorList>
            <person name="Wylensek D."/>
            <person name="Hitch T.C.A."/>
            <person name="Clavel T."/>
        </authorList>
    </citation>
    <scope>NUCLEOTIDE SEQUENCE [LARGE SCALE GENOMIC DNA]</scope>
    <source>
        <strain evidence="5 6">BBE-744-WT-12</strain>
    </source>
</reference>
<dbReference type="InterPro" id="IPR036390">
    <property type="entry name" value="WH_DNA-bd_sf"/>
</dbReference>
<keyword evidence="1" id="KW-0805">Transcription regulation</keyword>
<dbReference type="AlphaFoldDB" id="A0A844G4Y1"/>
<keyword evidence="3" id="KW-0804">Transcription</keyword>
<name>A0A844G4Y1_9BACT</name>
<dbReference type="InterPro" id="IPR036388">
    <property type="entry name" value="WH-like_DNA-bd_sf"/>
</dbReference>
<feature type="domain" description="HTH gntR-type" evidence="4">
    <location>
        <begin position="9"/>
        <end position="77"/>
    </location>
</feature>
<evidence type="ECO:0000259" key="4">
    <source>
        <dbReference type="PROSITE" id="PS50949"/>
    </source>
</evidence>
<dbReference type="GO" id="GO:0003700">
    <property type="term" value="F:DNA-binding transcription factor activity"/>
    <property type="evidence" value="ECO:0007669"/>
    <property type="project" value="InterPro"/>
</dbReference>
<dbReference type="PROSITE" id="PS50949">
    <property type="entry name" value="HTH_GNTR"/>
    <property type="match status" value="1"/>
</dbReference>
<evidence type="ECO:0000256" key="1">
    <source>
        <dbReference type="ARBA" id="ARBA00023015"/>
    </source>
</evidence>
<dbReference type="InterPro" id="IPR050679">
    <property type="entry name" value="Bact_HTH_transcr_reg"/>
</dbReference>
<sequence length="336" mass="36246">MTEQPPGRKEKAAPVIRDLASKIACGTYGPGRKIPSLRKLSERYGVSVSTARRSVKALADKGMLTFLHGSGTFVAEKRSPADRRFRIAAVAATFGVNAMNTCTGIAVNGILDAADELGIELTTIPMRFEEMSDARLEALSGGFDGVILLGGYDGILSSPRPVCAAVGLSMHDSCGGLFSLIELDPFRATELAVGFFRERGVREVAVAGHARPAHRLREQLFRDAWQSVGTLLFPPDDTPGEYRPERGIYFTCGAAALAAAEAYHAETGRELGRDYPVLCFDGHPLFVDRPHRNLPTLAINLRLAGVAAAEECLRRITCPGSASRRIYIAPELYPGE</sequence>
<dbReference type="CDD" id="cd07377">
    <property type="entry name" value="WHTH_GntR"/>
    <property type="match status" value="1"/>
</dbReference>
<accession>A0A844G4Y1</accession>
<dbReference type="Gene3D" id="1.10.10.10">
    <property type="entry name" value="Winged helix-like DNA-binding domain superfamily/Winged helix DNA-binding domain"/>
    <property type="match status" value="1"/>
</dbReference>
<keyword evidence="2" id="KW-0238">DNA-binding</keyword>
<organism evidence="5 6">
    <name type="scientific">Victivallis lenta</name>
    <dbReference type="NCBI Taxonomy" id="2606640"/>
    <lineage>
        <taxon>Bacteria</taxon>
        <taxon>Pseudomonadati</taxon>
        <taxon>Lentisphaerota</taxon>
        <taxon>Lentisphaeria</taxon>
        <taxon>Victivallales</taxon>
        <taxon>Victivallaceae</taxon>
        <taxon>Victivallis</taxon>
    </lineage>
</organism>
<dbReference type="SUPFAM" id="SSF46785">
    <property type="entry name" value="Winged helix' DNA-binding domain"/>
    <property type="match status" value="1"/>
</dbReference>
<dbReference type="GO" id="GO:0003677">
    <property type="term" value="F:DNA binding"/>
    <property type="evidence" value="ECO:0007669"/>
    <property type="project" value="UniProtKB-KW"/>
</dbReference>
<dbReference type="RefSeq" id="WP_154419072.1">
    <property type="nucleotide sequence ID" value="NZ_VUNS01000014.1"/>
</dbReference>
<gene>
    <name evidence="5" type="ORF">FYJ85_12990</name>
</gene>
<dbReference type="InterPro" id="IPR028082">
    <property type="entry name" value="Peripla_BP_I"/>
</dbReference>
<protein>
    <submittedName>
        <fullName evidence="5">GntR family transcriptional regulator</fullName>
    </submittedName>
</protein>
<dbReference type="Pfam" id="PF13377">
    <property type="entry name" value="Peripla_BP_3"/>
    <property type="match status" value="1"/>
</dbReference>
<dbReference type="Pfam" id="PF00392">
    <property type="entry name" value="GntR"/>
    <property type="match status" value="1"/>
</dbReference>
<dbReference type="GO" id="GO:0045892">
    <property type="term" value="P:negative regulation of DNA-templated transcription"/>
    <property type="evidence" value="ECO:0007669"/>
    <property type="project" value="TreeGrafter"/>
</dbReference>
<dbReference type="Proteomes" id="UP000435649">
    <property type="component" value="Unassembled WGS sequence"/>
</dbReference>
<keyword evidence="6" id="KW-1185">Reference proteome</keyword>
<dbReference type="PANTHER" id="PTHR44846">
    <property type="entry name" value="MANNOSYL-D-GLYCERATE TRANSPORT/METABOLISM SYSTEM REPRESSOR MNGR-RELATED"/>
    <property type="match status" value="1"/>
</dbReference>
<evidence type="ECO:0000313" key="6">
    <source>
        <dbReference type="Proteomes" id="UP000435649"/>
    </source>
</evidence>
<dbReference type="InterPro" id="IPR046335">
    <property type="entry name" value="LacI/GalR-like_sensor"/>
</dbReference>
<dbReference type="EMBL" id="VUNS01000014">
    <property type="protein sequence ID" value="MST97955.1"/>
    <property type="molecule type" value="Genomic_DNA"/>
</dbReference>
<dbReference type="PANTHER" id="PTHR44846:SF17">
    <property type="entry name" value="GNTR-FAMILY TRANSCRIPTIONAL REGULATOR"/>
    <property type="match status" value="1"/>
</dbReference>
<dbReference type="InterPro" id="IPR000524">
    <property type="entry name" value="Tscrpt_reg_HTH_GntR"/>
</dbReference>
<proteinExistence type="predicted"/>
<evidence type="ECO:0000256" key="3">
    <source>
        <dbReference type="ARBA" id="ARBA00023163"/>
    </source>
</evidence>
<dbReference type="SMART" id="SM00345">
    <property type="entry name" value="HTH_GNTR"/>
    <property type="match status" value="1"/>
</dbReference>
<comment type="caution">
    <text evidence="5">The sequence shown here is derived from an EMBL/GenBank/DDBJ whole genome shotgun (WGS) entry which is preliminary data.</text>
</comment>
<evidence type="ECO:0000313" key="5">
    <source>
        <dbReference type="EMBL" id="MST97955.1"/>
    </source>
</evidence>
<evidence type="ECO:0000256" key="2">
    <source>
        <dbReference type="ARBA" id="ARBA00023125"/>
    </source>
</evidence>
<dbReference type="Gene3D" id="3.40.50.2300">
    <property type="match status" value="2"/>
</dbReference>